<organism evidence="2 3">
    <name type="scientific">Corynebacterium maris DSM 45190</name>
    <dbReference type="NCBI Taxonomy" id="1224163"/>
    <lineage>
        <taxon>Bacteria</taxon>
        <taxon>Bacillati</taxon>
        <taxon>Actinomycetota</taxon>
        <taxon>Actinomycetes</taxon>
        <taxon>Mycobacteriales</taxon>
        <taxon>Corynebacteriaceae</taxon>
        <taxon>Corynebacterium</taxon>
    </lineage>
</organism>
<gene>
    <name evidence="2" type="ORF">B841_07785</name>
</gene>
<proteinExistence type="predicted"/>
<dbReference type="AlphaFoldDB" id="S5T342"/>
<reference evidence="2 3" key="1">
    <citation type="submission" date="2012-11" db="EMBL/GenBank/DDBJ databases">
        <title>The complete genome sequence of Corynebacterium maris Coryn-1 (=DSM 45190).</title>
        <authorList>
            <person name="Schaffert L."/>
            <person name="Albersmeier A."/>
            <person name="Kalinowski J."/>
            <person name="Ruckert C."/>
        </authorList>
    </citation>
    <scope>NUCLEOTIDE SEQUENCE [LARGE SCALE GENOMIC DNA]</scope>
    <source>
        <strain evidence="3">Coryn-1</strain>
    </source>
</reference>
<feature type="compositionally biased region" description="Basic and acidic residues" evidence="1">
    <location>
        <begin position="363"/>
        <end position="391"/>
    </location>
</feature>
<keyword evidence="3" id="KW-1185">Reference proteome</keyword>
<sequence length="391" mass="42844">MKFPWLKTALEQEGPFLSLYIDTTRTDENAATEITNRWQHLREKVTQEGAPKSLLDSIEDSILRPSSIGGDHGRAIIAAGDEILIDRVLPAPPREDAGAYGDTPLLLPLLQLTPHAIRQLLIEVDRAGADLHLRAATDPSIDNTTEALGEDATVEGGHDELHKTTKSGASRHGWRGDNFEARVEDSWERNAEAVAEQVNKLVLKHDPHMVILTGDVRAQSLLKDNLRQEVTSRIFEVPGGTRGQSMQRDSFLEALAETTQKFSDDRQNDLAEQYRESQARDGASVGGASEISASLDRGQVEELLFVIGHEPDNIEELLLKAITTDAGVSALDDGHVDLLDGVGALLRWRDDATPSNALGSMGNDRRRIDAVDPTRDDVSPREAEEAAIRSN</sequence>
<evidence type="ECO:0000256" key="1">
    <source>
        <dbReference type="SAM" id="MobiDB-lite"/>
    </source>
</evidence>
<evidence type="ECO:0000313" key="2">
    <source>
        <dbReference type="EMBL" id="AGS35030.1"/>
    </source>
</evidence>
<dbReference type="HOGENOM" id="CLU_054531_1_0_11"/>
<evidence type="ECO:0000313" key="3">
    <source>
        <dbReference type="Proteomes" id="UP000015388"/>
    </source>
</evidence>
<dbReference type="RefSeq" id="WP_020934963.1">
    <property type="nucleotide sequence ID" value="NC_021915.1"/>
</dbReference>
<protein>
    <recommendedName>
        <fullName evidence="4">Peptide chain release factor 1</fullName>
    </recommendedName>
</protein>
<dbReference type="Gene3D" id="3.30.420.60">
    <property type="entry name" value="eRF1 domain 2"/>
    <property type="match status" value="1"/>
</dbReference>
<accession>S5T342</accession>
<feature type="region of interest" description="Disordered" evidence="1">
    <location>
        <begin position="151"/>
        <end position="174"/>
    </location>
</feature>
<dbReference type="STRING" id="1224163.B841_07785"/>
<dbReference type="EMBL" id="CP003924">
    <property type="protein sequence ID" value="AGS35030.1"/>
    <property type="molecule type" value="Genomic_DNA"/>
</dbReference>
<evidence type="ECO:0008006" key="4">
    <source>
        <dbReference type="Google" id="ProtNLM"/>
    </source>
</evidence>
<feature type="region of interest" description="Disordered" evidence="1">
    <location>
        <begin position="356"/>
        <end position="391"/>
    </location>
</feature>
<dbReference type="Pfam" id="PF18844">
    <property type="entry name" value="baeRF_family2"/>
    <property type="match status" value="1"/>
</dbReference>
<dbReference type="OrthoDB" id="5179393at2"/>
<name>S5T342_9CORY</name>
<dbReference type="KEGG" id="cmd:B841_07785"/>
<dbReference type="PATRIC" id="fig|1224163.3.peg.1562"/>
<dbReference type="InterPro" id="IPR040701">
    <property type="entry name" value="Bact_RF_family2"/>
</dbReference>
<dbReference type="Proteomes" id="UP000015388">
    <property type="component" value="Chromosome"/>
</dbReference>
<dbReference type="InterPro" id="IPR042226">
    <property type="entry name" value="eFR1_2_sf"/>
</dbReference>
<dbReference type="eggNOG" id="COG1537">
    <property type="taxonomic scope" value="Bacteria"/>
</dbReference>